<sequence length="410" mass="47995">MIINIVRQRRIISLICSLQYGYKQLGSVIRSSNRRSTTSNRFWSTPLLGLSLGFWNASSNNDYRYNDDYHFMAEPISEELNSDSTDWKGKKLPMKYQFELFCMQVQSEFCRQLQSMEEKYTDEIDDSRVKQFQVDRWKRAEGGGGITCILQDGTVFEKAGVNISVVHGMLPPPAIEQMRSRGKSLPSDRPLPFLAAGVSSVIHPRNPNIPTIHFNFRYFEVKTNDETGESQWWFGGGVDVTPYILNENMIKDFHRKLKSACDRHDTNYYPRFKKWCDDYFFVKHRQERRGIGGLFFDDLDQPNQSKLFRFVTDVAHTISPYYTSVVDREARSPYSYADREWQLIRRGRYVEFNLIYDRGTKFGLMTPGARYESILMSLPLTARWEYQHSVPEGSKESQLLEVLRNPKEWV</sequence>
<evidence type="ECO:0000256" key="3">
    <source>
        <dbReference type="ARBA" id="ARBA00011738"/>
    </source>
</evidence>
<proteinExistence type="inferred from homology"/>
<evidence type="ECO:0000256" key="6">
    <source>
        <dbReference type="ARBA" id="ARBA00023133"/>
    </source>
</evidence>
<organism evidence="8 9">
    <name type="scientific">Blomia tropicalis</name>
    <name type="common">Mite</name>
    <dbReference type="NCBI Taxonomy" id="40697"/>
    <lineage>
        <taxon>Eukaryota</taxon>
        <taxon>Metazoa</taxon>
        <taxon>Ecdysozoa</taxon>
        <taxon>Arthropoda</taxon>
        <taxon>Chelicerata</taxon>
        <taxon>Arachnida</taxon>
        <taxon>Acari</taxon>
        <taxon>Acariformes</taxon>
        <taxon>Sarcoptiformes</taxon>
        <taxon>Astigmata</taxon>
        <taxon>Glycyphagoidea</taxon>
        <taxon>Echimyopodidae</taxon>
        <taxon>Blomia</taxon>
    </lineage>
</organism>
<accession>A0A9Q0RKC1</accession>
<dbReference type="OMA" id="NTPYTEQ"/>
<protein>
    <recommendedName>
        <fullName evidence="4">coproporphyrinogen oxidase</fullName>
        <ecNumber evidence="4">1.3.3.3</ecNumber>
    </recommendedName>
</protein>
<comment type="caution">
    <text evidence="8">The sequence shown here is derived from an EMBL/GenBank/DDBJ whole genome shotgun (WGS) entry which is preliminary data.</text>
</comment>
<dbReference type="GO" id="GO:0004109">
    <property type="term" value="F:coproporphyrinogen oxidase activity"/>
    <property type="evidence" value="ECO:0007669"/>
    <property type="project" value="UniProtKB-EC"/>
</dbReference>
<dbReference type="InterPro" id="IPR036406">
    <property type="entry name" value="Coprogen_oxidase_aer_sf"/>
</dbReference>
<reference evidence="8" key="1">
    <citation type="submission" date="2022-12" db="EMBL/GenBank/DDBJ databases">
        <title>Genome assemblies of Blomia tropicalis.</title>
        <authorList>
            <person name="Cui Y."/>
        </authorList>
    </citation>
    <scope>NUCLEOTIDE SEQUENCE</scope>
    <source>
        <tissue evidence="8">Adult mites</tissue>
    </source>
</reference>
<dbReference type="GO" id="GO:0006782">
    <property type="term" value="P:protoporphyrinogen IX biosynthetic process"/>
    <property type="evidence" value="ECO:0007669"/>
    <property type="project" value="TreeGrafter"/>
</dbReference>
<comment type="similarity">
    <text evidence="2">Belongs to the aerobic coproporphyrinogen-III oxidase family.</text>
</comment>
<dbReference type="FunFam" id="3.40.1500.10:FF:000002">
    <property type="entry name" value="oxygen-dependent coproporphyrinogen-III oxidase, mitochondrial"/>
    <property type="match status" value="1"/>
</dbReference>
<dbReference type="InterPro" id="IPR018375">
    <property type="entry name" value="Coprogen_oxidase_CS"/>
</dbReference>
<evidence type="ECO:0000256" key="4">
    <source>
        <dbReference type="ARBA" id="ARBA00012869"/>
    </source>
</evidence>
<dbReference type="GO" id="GO:0005737">
    <property type="term" value="C:cytoplasm"/>
    <property type="evidence" value="ECO:0007669"/>
    <property type="project" value="TreeGrafter"/>
</dbReference>
<dbReference type="InterPro" id="IPR001260">
    <property type="entry name" value="Coprogen_oxidase_aer"/>
</dbReference>
<dbReference type="Pfam" id="PF01218">
    <property type="entry name" value="Coprogen_oxidas"/>
    <property type="match status" value="1"/>
</dbReference>
<evidence type="ECO:0000256" key="7">
    <source>
        <dbReference type="ARBA" id="ARBA00023244"/>
    </source>
</evidence>
<dbReference type="SUPFAM" id="SSF102886">
    <property type="entry name" value="Coproporphyrinogen III oxidase"/>
    <property type="match status" value="1"/>
</dbReference>
<comment type="pathway">
    <text evidence="1">Porphyrin-containing compound metabolism; protoporphyrin-IX biosynthesis; protoporphyrinogen-IX from coproporphyrinogen-III (O2 route): step 1/1.</text>
</comment>
<keyword evidence="6" id="KW-0350">Heme biosynthesis</keyword>
<dbReference type="Gene3D" id="3.40.1500.10">
    <property type="entry name" value="Coproporphyrinogen III oxidase, aerobic"/>
    <property type="match status" value="1"/>
</dbReference>
<name>A0A9Q0RKC1_BLOTA</name>
<dbReference type="EC" id="1.3.3.3" evidence="4"/>
<gene>
    <name evidence="8" type="ORF">RDWZM_004820</name>
</gene>
<evidence type="ECO:0000256" key="2">
    <source>
        <dbReference type="ARBA" id="ARBA00010644"/>
    </source>
</evidence>
<evidence type="ECO:0000313" key="9">
    <source>
        <dbReference type="Proteomes" id="UP001142055"/>
    </source>
</evidence>
<keyword evidence="9" id="KW-1185">Reference proteome</keyword>
<evidence type="ECO:0000256" key="1">
    <source>
        <dbReference type="ARBA" id="ARBA00005168"/>
    </source>
</evidence>
<keyword evidence="5" id="KW-0560">Oxidoreductase</keyword>
<dbReference type="PANTHER" id="PTHR10755">
    <property type="entry name" value="COPROPORPHYRINOGEN III OXIDASE, MITOCHONDRIAL"/>
    <property type="match status" value="1"/>
</dbReference>
<dbReference type="PRINTS" id="PR00073">
    <property type="entry name" value="COPRGNOXDASE"/>
</dbReference>
<comment type="subunit">
    <text evidence="3">Homodimer.</text>
</comment>
<dbReference type="PANTHER" id="PTHR10755:SF0">
    <property type="entry name" value="OXYGEN-DEPENDENT COPROPORPHYRINOGEN-III OXIDASE, MITOCHONDRIAL"/>
    <property type="match status" value="1"/>
</dbReference>
<keyword evidence="7" id="KW-0627">Porphyrin biosynthesis</keyword>
<dbReference type="EMBL" id="JAPWDV010000002">
    <property type="protein sequence ID" value="KAJ6219008.1"/>
    <property type="molecule type" value="Genomic_DNA"/>
</dbReference>
<evidence type="ECO:0000256" key="5">
    <source>
        <dbReference type="ARBA" id="ARBA00023002"/>
    </source>
</evidence>
<evidence type="ECO:0000313" key="8">
    <source>
        <dbReference type="EMBL" id="KAJ6219008.1"/>
    </source>
</evidence>
<dbReference type="Proteomes" id="UP001142055">
    <property type="component" value="Chromosome 2"/>
</dbReference>
<dbReference type="NCBIfam" id="NF003727">
    <property type="entry name" value="PRK05330.1"/>
    <property type="match status" value="1"/>
</dbReference>
<dbReference type="PROSITE" id="PS01021">
    <property type="entry name" value="COPROGEN_OXIDASE"/>
    <property type="match status" value="1"/>
</dbReference>
<dbReference type="AlphaFoldDB" id="A0A9Q0RKC1"/>